<sequence length="272" mass="28400">MSGLPVVVGVDGSSSALAAVAWAARACMHHDAPLRLVHAYTLPTRGYPEVISSARDLRSAMYDQGRMWLSQAVAVARAEAPDVSVEHDLRMEHPTPVLIAESARAREVVVGSHGLGGFTGALVGSTAVALSIHGECPVVVVRWPKERAQQHDGPVVVGVDLSPESDSAIGFAFEEAAASGVPLVAAMAHVDEQSSLLNARMSGWAEKYPDVAVDQLVVGERPIPLLMDLGQRAGLLVVGSRGRGGFAGMLLGSTSQALIYHAPCPVAVVRPA</sequence>
<keyword evidence="4" id="KW-1185">Reference proteome</keyword>
<dbReference type="Gene3D" id="3.40.50.620">
    <property type="entry name" value="HUPs"/>
    <property type="match status" value="2"/>
</dbReference>
<dbReference type="InterPro" id="IPR014729">
    <property type="entry name" value="Rossmann-like_a/b/a_fold"/>
</dbReference>
<dbReference type="Pfam" id="PF00582">
    <property type="entry name" value="Usp"/>
    <property type="match status" value="2"/>
</dbReference>
<dbReference type="OrthoDB" id="3404132at2"/>
<evidence type="ECO:0000313" key="4">
    <source>
        <dbReference type="Proteomes" id="UP000198583"/>
    </source>
</evidence>
<dbReference type="RefSeq" id="WP_093604143.1">
    <property type="nucleotide sequence ID" value="NZ_FOYL01000013.1"/>
</dbReference>
<feature type="domain" description="UspA" evidence="2">
    <location>
        <begin position="200"/>
        <end position="270"/>
    </location>
</feature>
<feature type="domain" description="UspA" evidence="2">
    <location>
        <begin position="6"/>
        <end position="142"/>
    </location>
</feature>
<dbReference type="SUPFAM" id="SSF52402">
    <property type="entry name" value="Adenine nucleotide alpha hydrolases-like"/>
    <property type="match status" value="2"/>
</dbReference>
<gene>
    <name evidence="3" type="ORF">SAMN04488564_113116</name>
</gene>
<dbReference type="STRING" id="84724.SAMN04488564_113116"/>
<reference evidence="4" key="1">
    <citation type="submission" date="2016-10" db="EMBL/GenBank/DDBJ databases">
        <authorList>
            <person name="Varghese N."/>
            <person name="Submissions S."/>
        </authorList>
    </citation>
    <scope>NUCLEOTIDE SEQUENCE [LARGE SCALE GENOMIC DNA]</scope>
    <source>
        <strain evidence="4">DSM 44232</strain>
    </source>
</reference>
<dbReference type="PANTHER" id="PTHR31964:SF113">
    <property type="entry name" value="USPA DOMAIN-CONTAINING PROTEIN"/>
    <property type="match status" value="1"/>
</dbReference>
<organism evidence="3 4">
    <name type="scientific">Lentzea waywayandensis</name>
    <dbReference type="NCBI Taxonomy" id="84724"/>
    <lineage>
        <taxon>Bacteria</taxon>
        <taxon>Bacillati</taxon>
        <taxon>Actinomycetota</taxon>
        <taxon>Actinomycetes</taxon>
        <taxon>Pseudonocardiales</taxon>
        <taxon>Pseudonocardiaceae</taxon>
        <taxon>Lentzea</taxon>
    </lineage>
</organism>
<accession>A0A1I6FEE2</accession>
<dbReference type="PANTHER" id="PTHR31964">
    <property type="entry name" value="ADENINE NUCLEOTIDE ALPHA HYDROLASES-LIKE SUPERFAMILY PROTEIN"/>
    <property type="match status" value="1"/>
</dbReference>
<dbReference type="InterPro" id="IPR006016">
    <property type="entry name" value="UspA"/>
</dbReference>
<evidence type="ECO:0000259" key="2">
    <source>
        <dbReference type="Pfam" id="PF00582"/>
    </source>
</evidence>
<name>A0A1I6FEE2_9PSEU</name>
<dbReference type="InterPro" id="IPR006015">
    <property type="entry name" value="Universal_stress_UspA"/>
</dbReference>
<evidence type="ECO:0000313" key="3">
    <source>
        <dbReference type="EMBL" id="SFR28268.1"/>
    </source>
</evidence>
<protein>
    <submittedName>
        <fullName evidence="3">Nucleotide-binding universal stress protein, UspA family</fullName>
    </submittedName>
</protein>
<comment type="similarity">
    <text evidence="1">Belongs to the universal stress protein A family.</text>
</comment>
<dbReference type="PRINTS" id="PR01438">
    <property type="entry name" value="UNVRSLSTRESS"/>
</dbReference>
<dbReference type="AlphaFoldDB" id="A0A1I6FEE2"/>
<evidence type="ECO:0000256" key="1">
    <source>
        <dbReference type="ARBA" id="ARBA00008791"/>
    </source>
</evidence>
<proteinExistence type="inferred from homology"/>
<dbReference type="EMBL" id="FOYL01000013">
    <property type="protein sequence ID" value="SFR28268.1"/>
    <property type="molecule type" value="Genomic_DNA"/>
</dbReference>
<dbReference type="Proteomes" id="UP000198583">
    <property type="component" value="Unassembled WGS sequence"/>
</dbReference>